<keyword evidence="3" id="KW-1185">Reference proteome</keyword>
<keyword evidence="1" id="KW-0812">Transmembrane</keyword>
<sequence length="67" mass="6979">MSRAMPTATRGEIGLLVGITALAAVALTPLFDDVEIAGVALIAWLLWFTMVAAPVGGLILALRSKED</sequence>
<name>A0ABP4FMS4_9PSEU</name>
<accession>A0ABP4FMS4</accession>
<dbReference type="Proteomes" id="UP001500467">
    <property type="component" value="Unassembled WGS sequence"/>
</dbReference>
<feature type="transmembrane region" description="Helical" evidence="1">
    <location>
        <begin position="12"/>
        <end position="31"/>
    </location>
</feature>
<evidence type="ECO:0000313" key="2">
    <source>
        <dbReference type="EMBL" id="GAA1190887.1"/>
    </source>
</evidence>
<keyword evidence="1" id="KW-1133">Transmembrane helix</keyword>
<proteinExistence type="predicted"/>
<feature type="transmembrane region" description="Helical" evidence="1">
    <location>
        <begin position="37"/>
        <end position="62"/>
    </location>
</feature>
<evidence type="ECO:0000256" key="1">
    <source>
        <dbReference type="SAM" id="Phobius"/>
    </source>
</evidence>
<dbReference type="EMBL" id="BAAALM010000001">
    <property type="protein sequence ID" value="GAA1190887.1"/>
    <property type="molecule type" value="Genomic_DNA"/>
</dbReference>
<evidence type="ECO:0000313" key="3">
    <source>
        <dbReference type="Proteomes" id="UP001500467"/>
    </source>
</evidence>
<gene>
    <name evidence="2" type="ORF">GCM10009675_01540</name>
</gene>
<reference evidence="3" key="1">
    <citation type="journal article" date="2019" name="Int. J. Syst. Evol. Microbiol.">
        <title>The Global Catalogue of Microorganisms (GCM) 10K type strain sequencing project: providing services to taxonomists for standard genome sequencing and annotation.</title>
        <authorList>
            <consortium name="The Broad Institute Genomics Platform"/>
            <consortium name="The Broad Institute Genome Sequencing Center for Infectious Disease"/>
            <person name="Wu L."/>
            <person name="Ma J."/>
        </authorList>
    </citation>
    <scope>NUCLEOTIDE SEQUENCE [LARGE SCALE GENOMIC DNA]</scope>
    <source>
        <strain evidence="3">JCM 13022</strain>
    </source>
</reference>
<comment type="caution">
    <text evidence="2">The sequence shown here is derived from an EMBL/GenBank/DDBJ whole genome shotgun (WGS) entry which is preliminary data.</text>
</comment>
<keyword evidence="1" id="KW-0472">Membrane</keyword>
<organism evidence="2 3">
    <name type="scientific">Prauserella alba</name>
    <dbReference type="NCBI Taxonomy" id="176898"/>
    <lineage>
        <taxon>Bacteria</taxon>
        <taxon>Bacillati</taxon>
        <taxon>Actinomycetota</taxon>
        <taxon>Actinomycetes</taxon>
        <taxon>Pseudonocardiales</taxon>
        <taxon>Pseudonocardiaceae</taxon>
        <taxon>Prauserella</taxon>
    </lineage>
</organism>
<protein>
    <submittedName>
        <fullName evidence="2">Uncharacterized protein</fullName>
    </submittedName>
</protein>